<reference evidence="2 3" key="1">
    <citation type="submission" date="2019-12" db="EMBL/GenBank/DDBJ databases">
        <authorList>
            <person name="Lee S.D."/>
        </authorList>
    </citation>
    <scope>NUCLEOTIDE SEQUENCE [LARGE SCALE GENOMIC DNA]</scope>
    <source>
        <strain evidence="2 3">GH1-50</strain>
    </source>
</reference>
<keyword evidence="1" id="KW-0812">Transmembrane</keyword>
<feature type="transmembrane region" description="Helical" evidence="1">
    <location>
        <begin position="44"/>
        <end position="61"/>
    </location>
</feature>
<dbReference type="Pfam" id="PF09838">
    <property type="entry name" value="DUF2065"/>
    <property type="match status" value="1"/>
</dbReference>
<dbReference type="InterPro" id="IPR019201">
    <property type="entry name" value="DUF2065"/>
</dbReference>
<reference evidence="2 3" key="2">
    <citation type="submission" date="2020-03" db="EMBL/GenBank/DDBJ databases">
        <title>Kangsaoukella pontilimi gen. nov., sp. nov., a new member of the family Rhodobacteraceae isolated from a tidal mudflat.</title>
        <authorList>
            <person name="Kim I.S."/>
        </authorList>
    </citation>
    <scope>NUCLEOTIDE SEQUENCE [LARGE SCALE GENOMIC DNA]</scope>
    <source>
        <strain evidence="2 3">GH1-50</strain>
    </source>
</reference>
<keyword evidence="1" id="KW-1133">Transmembrane helix</keyword>
<dbReference type="Proteomes" id="UP000480350">
    <property type="component" value="Unassembled WGS sequence"/>
</dbReference>
<proteinExistence type="predicted"/>
<evidence type="ECO:0000256" key="1">
    <source>
        <dbReference type="SAM" id="Phobius"/>
    </source>
</evidence>
<keyword evidence="1" id="KW-0472">Membrane</keyword>
<dbReference type="EMBL" id="WUPT01000001">
    <property type="protein sequence ID" value="MXQ07969.1"/>
    <property type="molecule type" value="Genomic_DNA"/>
</dbReference>
<evidence type="ECO:0000313" key="2">
    <source>
        <dbReference type="EMBL" id="MXQ07969.1"/>
    </source>
</evidence>
<dbReference type="AlphaFoldDB" id="A0A7C9IGB4"/>
<comment type="caution">
    <text evidence="2">The sequence shown here is derived from an EMBL/GenBank/DDBJ whole genome shotgun (WGS) entry which is preliminary data.</text>
</comment>
<evidence type="ECO:0000313" key="3">
    <source>
        <dbReference type="Proteomes" id="UP000480350"/>
    </source>
</evidence>
<dbReference type="RefSeq" id="WP_160763810.1">
    <property type="nucleotide sequence ID" value="NZ_WUPT01000001.1"/>
</dbReference>
<protein>
    <submittedName>
        <fullName evidence="2">DUF2065 family protein</fullName>
    </submittedName>
</protein>
<keyword evidence="3" id="KW-1185">Reference proteome</keyword>
<accession>A0A7C9IGB4</accession>
<gene>
    <name evidence="2" type="ORF">GQ651_08940</name>
</gene>
<sequence>MTVLLLGIGLVLVFEGLVFALAPSRLEELIKVIAETPIETRRAIGLAAVALGVLLVWVSGAI</sequence>
<name>A0A7C9IGB4_9RHOB</name>
<organism evidence="2 3">
    <name type="scientific">Kangsaoukella pontilimi</name>
    <dbReference type="NCBI Taxonomy" id="2691042"/>
    <lineage>
        <taxon>Bacteria</taxon>
        <taxon>Pseudomonadati</taxon>
        <taxon>Pseudomonadota</taxon>
        <taxon>Alphaproteobacteria</taxon>
        <taxon>Rhodobacterales</taxon>
        <taxon>Paracoccaceae</taxon>
        <taxon>Kangsaoukella</taxon>
    </lineage>
</organism>